<feature type="transmembrane region" description="Helical" evidence="6">
    <location>
        <begin position="12"/>
        <end position="37"/>
    </location>
</feature>
<dbReference type="Proteomes" id="UP000271974">
    <property type="component" value="Unassembled WGS sequence"/>
</dbReference>
<feature type="transmembrane region" description="Helical" evidence="6">
    <location>
        <begin position="120"/>
        <end position="137"/>
    </location>
</feature>
<dbReference type="PANTHER" id="PTHR23423">
    <property type="entry name" value="ORGANIC SOLUTE TRANSPORTER-RELATED"/>
    <property type="match status" value="1"/>
</dbReference>
<feature type="transmembrane region" description="Helical" evidence="6">
    <location>
        <begin position="209"/>
        <end position="232"/>
    </location>
</feature>
<reference evidence="7 8" key="1">
    <citation type="submission" date="2019-01" db="EMBL/GenBank/DDBJ databases">
        <title>A draft genome assembly of the solar-powered sea slug Elysia chlorotica.</title>
        <authorList>
            <person name="Cai H."/>
            <person name="Li Q."/>
            <person name="Fang X."/>
            <person name="Li J."/>
            <person name="Curtis N.E."/>
            <person name="Altenburger A."/>
            <person name="Shibata T."/>
            <person name="Feng M."/>
            <person name="Maeda T."/>
            <person name="Schwartz J.A."/>
            <person name="Shigenobu S."/>
            <person name="Lundholm N."/>
            <person name="Nishiyama T."/>
            <person name="Yang H."/>
            <person name="Hasebe M."/>
            <person name="Li S."/>
            <person name="Pierce S.K."/>
            <person name="Wang J."/>
        </authorList>
    </citation>
    <scope>NUCLEOTIDE SEQUENCE [LARGE SCALE GENOMIC DNA]</scope>
    <source>
        <strain evidence="7">EC2010</strain>
        <tissue evidence="7">Whole organism of an adult</tissue>
    </source>
</reference>
<evidence type="ECO:0000313" key="8">
    <source>
        <dbReference type="Proteomes" id="UP000271974"/>
    </source>
</evidence>
<keyword evidence="4 6" id="KW-0472">Membrane</keyword>
<comment type="caution">
    <text evidence="7">The sequence shown here is derived from an EMBL/GenBank/DDBJ whole genome shotgun (WGS) entry which is preliminary data.</text>
</comment>
<feature type="transmembrane region" description="Helical" evidence="6">
    <location>
        <begin position="176"/>
        <end position="197"/>
    </location>
</feature>
<evidence type="ECO:0000313" key="7">
    <source>
        <dbReference type="EMBL" id="RUS84043.1"/>
    </source>
</evidence>
<dbReference type="AlphaFoldDB" id="A0A433TQY5"/>
<feature type="compositionally biased region" description="Basic and acidic residues" evidence="5">
    <location>
        <begin position="419"/>
        <end position="431"/>
    </location>
</feature>
<evidence type="ECO:0008006" key="9">
    <source>
        <dbReference type="Google" id="ProtNLM"/>
    </source>
</evidence>
<evidence type="ECO:0000256" key="3">
    <source>
        <dbReference type="ARBA" id="ARBA00022989"/>
    </source>
</evidence>
<dbReference type="SMART" id="SM01417">
    <property type="entry name" value="Solute_trans_a"/>
    <property type="match status" value="1"/>
</dbReference>
<evidence type="ECO:0000256" key="2">
    <source>
        <dbReference type="ARBA" id="ARBA00022692"/>
    </source>
</evidence>
<keyword evidence="8" id="KW-1185">Reference proteome</keyword>
<keyword evidence="3 6" id="KW-1133">Transmembrane helix</keyword>
<accession>A0A433TQY5</accession>
<feature type="region of interest" description="Disordered" evidence="5">
    <location>
        <begin position="407"/>
        <end position="444"/>
    </location>
</feature>
<feature type="transmembrane region" description="Helical" evidence="6">
    <location>
        <begin position="82"/>
        <end position="100"/>
    </location>
</feature>
<dbReference type="EMBL" id="RQTK01000220">
    <property type="protein sequence ID" value="RUS84043.1"/>
    <property type="molecule type" value="Genomic_DNA"/>
</dbReference>
<feature type="region of interest" description="Disordered" evidence="5">
    <location>
        <begin position="551"/>
        <end position="572"/>
    </location>
</feature>
<dbReference type="InterPro" id="IPR005178">
    <property type="entry name" value="Ostalpha/TMEM184C"/>
</dbReference>
<protein>
    <recommendedName>
        <fullName evidence="9">Transmembrane protein 184C</fullName>
    </recommendedName>
</protein>
<feature type="transmembrane region" description="Helical" evidence="6">
    <location>
        <begin position="49"/>
        <end position="70"/>
    </location>
</feature>
<evidence type="ECO:0000256" key="5">
    <source>
        <dbReference type="SAM" id="MobiDB-lite"/>
    </source>
</evidence>
<evidence type="ECO:0000256" key="6">
    <source>
        <dbReference type="SAM" id="Phobius"/>
    </source>
</evidence>
<keyword evidence="2 6" id="KW-0812">Transmembrane</keyword>
<evidence type="ECO:0000256" key="1">
    <source>
        <dbReference type="ARBA" id="ARBA00004141"/>
    </source>
</evidence>
<gene>
    <name evidence="7" type="ORF">EGW08_008221</name>
</gene>
<comment type="subcellular location">
    <subcellularLocation>
        <location evidence="1">Membrane</location>
        <topology evidence="1">Multi-pass membrane protein</topology>
    </subcellularLocation>
</comment>
<name>A0A433TQY5_ELYCH</name>
<dbReference type="Pfam" id="PF03619">
    <property type="entry name" value="Solute_trans_a"/>
    <property type="match status" value="1"/>
</dbReference>
<feature type="compositionally biased region" description="Basic and acidic residues" evidence="5">
    <location>
        <begin position="551"/>
        <end position="566"/>
    </location>
</feature>
<organism evidence="7 8">
    <name type="scientific">Elysia chlorotica</name>
    <name type="common">Eastern emerald elysia</name>
    <name type="synonym">Sea slug</name>
    <dbReference type="NCBI Taxonomy" id="188477"/>
    <lineage>
        <taxon>Eukaryota</taxon>
        <taxon>Metazoa</taxon>
        <taxon>Spiralia</taxon>
        <taxon>Lophotrochozoa</taxon>
        <taxon>Mollusca</taxon>
        <taxon>Gastropoda</taxon>
        <taxon>Heterobranchia</taxon>
        <taxon>Euthyneura</taxon>
        <taxon>Panpulmonata</taxon>
        <taxon>Sacoglossa</taxon>
        <taxon>Placobranchoidea</taxon>
        <taxon>Plakobranchidae</taxon>
        <taxon>Elysia</taxon>
    </lineage>
</organism>
<dbReference type="OrthoDB" id="5348404at2759"/>
<dbReference type="GO" id="GO:0016020">
    <property type="term" value="C:membrane"/>
    <property type="evidence" value="ECO:0007669"/>
    <property type="project" value="UniProtKB-SubCell"/>
</dbReference>
<evidence type="ECO:0000256" key="4">
    <source>
        <dbReference type="ARBA" id="ARBA00023136"/>
    </source>
</evidence>
<proteinExistence type="predicted"/>
<sequence>MDCGTFVRLWRNWIRLAVFVLYGVAICIALPLCIWHLDEKRAAWHVQAWFIGGLFVMMALPISLGGIMQHVINYTTPHLQKFIIRILWMVPIYALNAWFALRFPSAAIYLDTLRECYEAYVIYNFMAYLLSFLNHEYPHLDVQIQNKPPVKFLFPLNFLPPIENSGKFVTRCKHGVLQYTVVRPVMTIIALICEMFGEYNEGDFDFKSGWSFIVIINNGSQILAMYCLVLFYKAFKEELQYLNPVPKFLCVKAVVFSNVHLLHLSLPFLRQSLVIAALAKVGVIPQNGPWVYYDNIHEVATGIQDFCICIEMFLAAIAHYYSFSHKPFVNLAAEQQNCCTSFLLMWDVRDVGEDVVEHARYIGRGMHKTISRGARLAGIRGEERTPLLSERNSQTQVREQLDENSVEYLENQRSSSPTDHIDHSEKGDDTHSAGGDTGSVASSRKRYGSFATKSTTSSMYNYAEFGASTEDGRSQSARGARVDKQFSGFEKSMEGLTFGGAGTEEDEFQHIGADDISDSETLDETNQLAAVQEGGGDGVLTQDKNSELVKDSVHHEDTQVDVHNTDDNTECV</sequence>
<dbReference type="STRING" id="188477.A0A433TQY5"/>